<reference evidence="1" key="1">
    <citation type="submission" date="2015-12" db="EMBL/GenBank/DDBJ databases">
        <title>Gene expression during late stages of embryo sac development: a critical building block for successful pollen-pistil interactions.</title>
        <authorList>
            <person name="Liu Y."/>
            <person name="Joly V."/>
            <person name="Sabar M."/>
            <person name="Matton D.P."/>
        </authorList>
    </citation>
    <scope>NUCLEOTIDE SEQUENCE</scope>
</reference>
<accession>A0A0V0H095</accession>
<dbReference type="AlphaFoldDB" id="A0A0V0H095"/>
<protein>
    <submittedName>
        <fullName evidence="1">Putative ovule protein</fullName>
    </submittedName>
</protein>
<name>A0A0V0H095_SOLCH</name>
<organism evidence="1">
    <name type="scientific">Solanum chacoense</name>
    <name type="common">Chaco potato</name>
    <dbReference type="NCBI Taxonomy" id="4108"/>
    <lineage>
        <taxon>Eukaryota</taxon>
        <taxon>Viridiplantae</taxon>
        <taxon>Streptophyta</taxon>
        <taxon>Embryophyta</taxon>
        <taxon>Tracheophyta</taxon>
        <taxon>Spermatophyta</taxon>
        <taxon>Magnoliopsida</taxon>
        <taxon>eudicotyledons</taxon>
        <taxon>Gunneridae</taxon>
        <taxon>Pentapetalae</taxon>
        <taxon>asterids</taxon>
        <taxon>lamiids</taxon>
        <taxon>Solanales</taxon>
        <taxon>Solanaceae</taxon>
        <taxon>Solanoideae</taxon>
        <taxon>Solaneae</taxon>
        <taxon>Solanum</taxon>
    </lineage>
</organism>
<evidence type="ECO:0000313" key="1">
    <source>
        <dbReference type="EMBL" id="JAP13417.1"/>
    </source>
</evidence>
<sequence length="80" mass="9445">MLKFHYHHLHAFASKKKFELTTHRCYSTNSPAVEAELMTTEQLEYLPNQFPPLPLHLLCQFLHRSRISHIQIPSGQFSNR</sequence>
<dbReference type="EMBL" id="GEDG01028077">
    <property type="protein sequence ID" value="JAP13417.1"/>
    <property type="molecule type" value="Transcribed_RNA"/>
</dbReference>
<proteinExistence type="predicted"/>